<dbReference type="CDD" id="cd18799">
    <property type="entry name" value="SF2_C_EcoAI-like"/>
    <property type="match status" value="1"/>
</dbReference>
<dbReference type="Pfam" id="PF11907">
    <property type="entry name" value="DUF3427"/>
    <property type="match status" value="1"/>
</dbReference>
<dbReference type="PANTHER" id="PTHR47396:SF1">
    <property type="entry name" value="ATP-DEPENDENT HELICASE IRC3-RELATED"/>
    <property type="match status" value="1"/>
</dbReference>
<dbReference type="PROSITE" id="PS51192">
    <property type="entry name" value="HELICASE_ATP_BIND_1"/>
    <property type="match status" value="1"/>
</dbReference>
<dbReference type="InterPro" id="IPR001736">
    <property type="entry name" value="PLipase_D/transphosphatidylase"/>
</dbReference>
<gene>
    <name evidence="4" type="ORF">NYP18_04595</name>
</gene>
<dbReference type="CDD" id="cd18032">
    <property type="entry name" value="DEXHc_RE_I_III_res"/>
    <property type="match status" value="1"/>
</dbReference>
<evidence type="ECO:0000313" key="5">
    <source>
        <dbReference type="Proteomes" id="UP001205965"/>
    </source>
</evidence>
<dbReference type="SMART" id="SM00490">
    <property type="entry name" value="HELICc"/>
    <property type="match status" value="1"/>
</dbReference>
<dbReference type="PROSITE" id="PS50035">
    <property type="entry name" value="PLD"/>
    <property type="match status" value="1"/>
</dbReference>
<dbReference type="Gene3D" id="3.30.870.10">
    <property type="entry name" value="Endonuclease Chain A"/>
    <property type="match status" value="1"/>
</dbReference>
<keyword evidence="4" id="KW-0347">Helicase</keyword>
<keyword evidence="4" id="KW-0547">Nucleotide-binding</keyword>
<dbReference type="InterPro" id="IPR014001">
    <property type="entry name" value="Helicase_ATP-bd"/>
</dbReference>
<keyword evidence="4" id="KW-0067">ATP-binding</keyword>
<dbReference type="InterPro" id="IPR027417">
    <property type="entry name" value="P-loop_NTPase"/>
</dbReference>
<keyword evidence="5" id="KW-1185">Reference proteome</keyword>
<dbReference type="CDD" id="cd09204">
    <property type="entry name" value="PLDc_N_DEXD_b2"/>
    <property type="match status" value="1"/>
</dbReference>
<dbReference type="SUPFAM" id="SSF56024">
    <property type="entry name" value="Phospholipase D/nuclease"/>
    <property type="match status" value="1"/>
</dbReference>
<reference evidence="4 5" key="1">
    <citation type="submission" date="2022-08" db="EMBL/GenBank/DDBJ databases">
        <title>YIM 101645 draft genome.</title>
        <authorList>
            <person name="Chen X."/>
        </authorList>
    </citation>
    <scope>NUCLEOTIDE SEQUENCE [LARGE SCALE GENOMIC DNA]</scope>
    <source>
        <strain evidence="4 5">YIM 101645</strain>
    </source>
</reference>
<evidence type="ECO:0000259" key="1">
    <source>
        <dbReference type="PROSITE" id="PS50035"/>
    </source>
</evidence>
<protein>
    <submittedName>
        <fullName evidence="4">DEAD/DEAH box helicase</fullName>
    </submittedName>
</protein>
<dbReference type="Pfam" id="PF00271">
    <property type="entry name" value="Helicase_C"/>
    <property type="match status" value="1"/>
</dbReference>
<accession>A0ABT2FUL5</accession>
<evidence type="ECO:0000313" key="4">
    <source>
        <dbReference type="EMBL" id="MCS5478933.1"/>
    </source>
</evidence>
<dbReference type="PANTHER" id="PTHR47396">
    <property type="entry name" value="TYPE I RESTRICTION ENZYME ECOKI R PROTEIN"/>
    <property type="match status" value="1"/>
</dbReference>
<feature type="domain" description="Helicase ATP-binding" evidence="2">
    <location>
        <begin position="229"/>
        <end position="381"/>
    </location>
</feature>
<comment type="caution">
    <text evidence="4">The sequence shown here is derived from an EMBL/GenBank/DDBJ whole genome shotgun (WGS) entry which is preliminary data.</text>
</comment>
<keyword evidence="4" id="KW-0378">Hydrolase</keyword>
<dbReference type="InterPro" id="IPR001650">
    <property type="entry name" value="Helicase_C-like"/>
</dbReference>
<name>A0ABT2FUL5_9CORY</name>
<dbReference type="RefSeq" id="WP_259427002.1">
    <property type="nucleotide sequence ID" value="NZ_JANWTC010000002.1"/>
</dbReference>
<dbReference type="Gene3D" id="3.40.50.300">
    <property type="entry name" value="P-loop containing nucleotide triphosphate hydrolases"/>
    <property type="match status" value="2"/>
</dbReference>
<feature type="domain" description="Helicase C-terminal" evidence="3">
    <location>
        <begin position="427"/>
        <end position="587"/>
    </location>
</feature>
<organism evidence="4 5">
    <name type="scientific">Corynebacterium lemuris</name>
    <dbReference type="NCBI Taxonomy" id="1859292"/>
    <lineage>
        <taxon>Bacteria</taxon>
        <taxon>Bacillati</taxon>
        <taxon>Actinomycetota</taxon>
        <taxon>Actinomycetes</taxon>
        <taxon>Mycobacteriales</taxon>
        <taxon>Corynebacteriaceae</taxon>
        <taxon>Corynebacterium</taxon>
    </lineage>
</organism>
<feature type="domain" description="PLD phosphodiesterase" evidence="1">
    <location>
        <begin position="113"/>
        <end position="143"/>
    </location>
</feature>
<dbReference type="Proteomes" id="UP001205965">
    <property type="component" value="Unassembled WGS sequence"/>
</dbReference>
<dbReference type="InterPro" id="IPR050742">
    <property type="entry name" value="Helicase_Restrict-Modif_Enz"/>
</dbReference>
<dbReference type="InterPro" id="IPR058403">
    <property type="entry name" value="DUF8090"/>
</dbReference>
<dbReference type="Pfam" id="PF26350">
    <property type="entry name" value="DUF8090"/>
    <property type="match status" value="1"/>
</dbReference>
<dbReference type="InterPro" id="IPR006935">
    <property type="entry name" value="Helicase/UvrB_N"/>
</dbReference>
<dbReference type="InterPro" id="IPR021835">
    <property type="entry name" value="DUF3427"/>
</dbReference>
<dbReference type="EMBL" id="JANWTC010000002">
    <property type="protein sequence ID" value="MCS5478933.1"/>
    <property type="molecule type" value="Genomic_DNA"/>
</dbReference>
<dbReference type="Pfam" id="PF04851">
    <property type="entry name" value="ResIII"/>
    <property type="match status" value="1"/>
</dbReference>
<dbReference type="SMART" id="SM00487">
    <property type="entry name" value="DEXDc"/>
    <property type="match status" value="1"/>
</dbReference>
<dbReference type="PROSITE" id="PS51194">
    <property type="entry name" value="HELICASE_CTER"/>
    <property type="match status" value="1"/>
</dbReference>
<proteinExistence type="predicted"/>
<evidence type="ECO:0000259" key="2">
    <source>
        <dbReference type="PROSITE" id="PS51192"/>
    </source>
</evidence>
<dbReference type="GO" id="GO:0004386">
    <property type="term" value="F:helicase activity"/>
    <property type="evidence" value="ECO:0007669"/>
    <property type="project" value="UniProtKB-KW"/>
</dbReference>
<dbReference type="SUPFAM" id="SSF52540">
    <property type="entry name" value="P-loop containing nucleoside triphosphate hydrolases"/>
    <property type="match status" value="1"/>
</dbReference>
<sequence length="973" mass="110702">MSPLNTALGQDTVFGFLDAATHSDHLLNPLLIANNDEEKMLHAIRQELSNAKHFVFSVAFISSRGIALLKEALLQFKGTGEIITSNYLDFNDPVVFRELLLLKNVRTFIHEDVDRGFHAKGYVFHREDAVTAIVGSSNLTDNALLVNQEWNLRFSAFPDGDIALQLNDAVDRQKDRSQELTEDWISDYEQHRKFHPQLSHSTNSSLQAPLAGQIYPNDMQMRALEAIQELRNLGEDKAVIISATGTGKTILAALAVRAAEPKRVLFIAHREQILNKAMIEFQRVLQEGEDRFGKLVGSTRQTSRKYLFSTVQSLSRDGTLETFAPNAFDYIVIDEVHRAGAESYRRIIDHFTPSFLLGLTATPERTDGFNVFELFDYNVPFEIRLHEALEEKMLVPFHYYGVTDFINDDNETIDDVAQLSNLVAEERVKHILKILQRYGHPSNVRGLMFCSRKEEAHELSSWLNRSHLNGRVLRTKVLTGENSSEERELVIQELEDREIDYILTVDIFNEGIDIPPVNQVVMLRGTQSSIIFTQQLGRGLRKAPGKDHLRVIDFIGNYTNNYLIPIALFGDNSRNKDSIRKNLLDNNSTNTIAGVSSVNFDAIAQERILESLSKARLIGKQIFKRDIQQLINRLGRLPQLFDFARFDTVDPVLIASQYENSSKPKSYWSLLKDLKLVQQGPTPEEASLLHFLSDEILNGKRPHELLLLQQLLDRTALTRSEFSELLESKGAKSDDLTLDSVENILSLSFYTDAQIKKFGGSPLIVANPNGYQLSSTFRRLYEATPSPGCIPEESFQEHVNDIIKTGLFLSRERGYWSGDLKAGSMYSRREVCRLLNWPKNHESTLYGYKRDDVSSTCPIFVTYHKDEDVTESTKYGDEFISPQAMHWYSRSKRTLHSNELKPIINNEDDLHLFVKKDDAEGKDFYYLGRVQSSNHEDQKMPGGEGSMLDVVTMDLNLVSPVEQSLYEYLVRSS</sequence>
<evidence type="ECO:0000259" key="3">
    <source>
        <dbReference type="PROSITE" id="PS51194"/>
    </source>
</evidence>